<feature type="region of interest" description="Disordered" evidence="1">
    <location>
        <begin position="320"/>
        <end position="373"/>
    </location>
</feature>
<sequence length="916" mass="101344">MSPSNNNSQKSTQELEKFKSTIGWEIVPYVPRIGQECDLSEEQISMAELKAMFPDDTVIDAAPVAYRLPYDYDPRNTIRLDVQSGEQSQKTKLRTATVLAGEVSFSFELPNDFPFNGSDIDKLLRPGEKGRTTARNERKFLFSERLRGWKVERRQRVNKRYDLYYRHEESGAHLRSVIEVVNFLLYEVNPYKRKTQYKTTLVNENVDNSHKKKTQNKTTLAEGSNDGQRKPKRTYKRKSTCPNSQTSGSKSKDRVAPSHVPYNVSEQEIITNKKIMMRRYLDDAQKMNILTGANIISKTSLQFMTAQTGKQDAPIVIEENSCTDNSSEATVDESPDLNLRNSSKKYVPKENRRMKVEEPNDEEDDKTDTEATCSDPLLSATNYFMGDKNAEASSTCTSALAKATYKEINKKIEGIIDLNIAYNEEINSAPYEEVDRVLNVSNKPVEELNPIAVEAVCTISPCEVSDKNADDQEEVKVLNISFTPVEEMKSMHVEASGTQPPCDVAEANKDDHKEMKAISISNKSMEEVIYLLKVESGSTSSTPCKVAETNINDHGEVKVVNITNKPVEELDPMGVEAASSSPPCEVAENNIDGHHGEVKVVYISNKPVEELNPMEVESGSTPFEVADLANIDDHGEVKVINIINKTVEELTPMQVEAGGSSLPCEVAKNSTDGQGEVKVVNSKPVEELRPMEVEAGNDSSPHGVSETDIVIDINNKPEEELNPMEVEAGNDSFPHGVSETDIVVNIINKPGNDSSPNEVSETDIIVNIINKPVIELNPMQVEADSTNISCDFSETNIDDHGEELNLLKVEADSSISTPWEVAETNIYDHKDVNVIDISNKPTEELNAGKVEAGSTSTPCDAAKINIDDHGEVKDEAVQVESPKNANGDLVVLSSFSDECDLINHIPLGDDDLFGAP</sequence>
<dbReference type="Proteomes" id="UP000237000">
    <property type="component" value="Unassembled WGS sequence"/>
</dbReference>
<dbReference type="OrthoDB" id="1165276at2759"/>
<dbReference type="AlphaFoldDB" id="A0A2P5FJQ1"/>
<feature type="compositionally biased region" description="Polar residues" evidence="1">
    <location>
        <begin position="320"/>
        <end position="329"/>
    </location>
</feature>
<feature type="compositionally biased region" description="Polar residues" evidence="1">
    <location>
        <begin position="216"/>
        <end position="226"/>
    </location>
</feature>
<comment type="caution">
    <text evidence="2">The sequence shown here is derived from an EMBL/GenBank/DDBJ whole genome shotgun (WGS) entry which is preliminary data.</text>
</comment>
<evidence type="ECO:0000313" key="2">
    <source>
        <dbReference type="EMBL" id="PON98003.1"/>
    </source>
</evidence>
<reference evidence="3" key="1">
    <citation type="submission" date="2016-06" db="EMBL/GenBank/DDBJ databases">
        <title>Parallel loss of symbiosis genes in relatives of nitrogen-fixing non-legume Parasponia.</title>
        <authorList>
            <person name="Van Velzen R."/>
            <person name="Holmer R."/>
            <person name="Bu F."/>
            <person name="Rutten L."/>
            <person name="Van Zeijl A."/>
            <person name="Liu W."/>
            <person name="Santuari L."/>
            <person name="Cao Q."/>
            <person name="Sharma T."/>
            <person name="Shen D."/>
            <person name="Roswanjaya Y."/>
            <person name="Wardhani T."/>
            <person name="Kalhor M.S."/>
            <person name="Jansen J."/>
            <person name="Van den Hoogen J."/>
            <person name="Gungor B."/>
            <person name="Hartog M."/>
            <person name="Hontelez J."/>
            <person name="Verver J."/>
            <person name="Yang W.-C."/>
            <person name="Schijlen E."/>
            <person name="Repin R."/>
            <person name="Schilthuizen M."/>
            <person name="Schranz E."/>
            <person name="Heidstra R."/>
            <person name="Miyata K."/>
            <person name="Fedorova E."/>
            <person name="Kohlen W."/>
            <person name="Bisseling T."/>
            <person name="Smit S."/>
            <person name="Geurts R."/>
        </authorList>
    </citation>
    <scope>NUCLEOTIDE SEQUENCE [LARGE SCALE GENOMIC DNA]</scope>
    <source>
        <strain evidence="3">cv. RG33-2</strain>
    </source>
</reference>
<keyword evidence="3" id="KW-1185">Reference proteome</keyword>
<feature type="compositionally biased region" description="Basic residues" evidence="1">
    <location>
        <begin position="230"/>
        <end position="239"/>
    </location>
</feature>
<evidence type="ECO:0000256" key="1">
    <source>
        <dbReference type="SAM" id="MobiDB-lite"/>
    </source>
</evidence>
<name>A0A2P5FJQ1_TREOI</name>
<gene>
    <name evidence="2" type="ORF">TorRG33x02_063180</name>
</gene>
<protein>
    <submittedName>
        <fullName evidence="2">Uncharacterized protein</fullName>
    </submittedName>
</protein>
<organism evidence="2 3">
    <name type="scientific">Trema orientale</name>
    <name type="common">Charcoal tree</name>
    <name type="synonym">Celtis orientalis</name>
    <dbReference type="NCBI Taxonomy" id="63057"/>
    <lineage>
        <taxon>Eukaryota</taxon>
        <taxon>Viridiplantae</taxon>
        <taxon>Streptophyta</taxon>
        <taxon>Embryophyta</taxon>
        <taxon>Tracheophyta</taxon>
        <taxon>Spermatophyta</taxon>
        <taxon>Magnoliopsida</taxon>
        <taxon>eudicotyledons</taxon>
        <taxon>Gunneridae</taxon>
        <taxon>Pentapetalae</taxon>
        <taxon>rosids</taxon>
        <taxon>fabids</taxon>
        <taxon>Rosales</taxon>
        <taxon>Cannabaceae</taxon>
        <taxon>Trema</taxon>
    </lineage>
</organism>
<accession>A0A2P5FJQ1</accession>
<dbReference type="EMBL" id="JXTC01000028">
    <property type="protein sequence ID" value="PON98003.1"/>
    <property type="molecule type" value="Genomic_DNA"/>
</dbReference>
<feature type="compositionally biased region" description="Basic and acidic residues" evidence="1">
    <location>
        <begin position="347"/>
        <end position="358"/>
    </location>
</feature>
<feature type="compositionally biased region" description="Polar residues" evidence="1">
    <location>
        <begin position="240"/>
        <end position="249"/>
    </location>
</feature>
<evidence type="ECO:0000313" key="3">
    <source>
        <dbReference type="Proteomes" id="UP000237000"/>
    </source>
</evidence>
<proteinExistence type="predicted"/>
<dbReference type="InParanoid" id="A0A2P5FJQ1"/>
<feature type="region of interest" description="Disordered" evidence="1">
    <location>
        <begin position="202"/>
        <end position="260"/>
    </location>
</feature>